<keyword evidence="1" id="KW-0813">Transport</keyword>
<evidence type="ECO:0000256" key="2">
    <source>
        <dbReference type="ARBA" id="ARBA00022741"/>
    </source>
</evidence>
<name>A0A942YH88_9BACI</name>
<keyword evidence="2" id="KW-0547">Nucleotide-binding</keyword>
<reference evidence="5 6" key="1">
    <citation type="submission" date="2021-05" db="EMBL/GenBank/DDBJ databases">
        <title>Novel Bacillus species.</title>
        <authorList>
            <person name="Liu G."/>
        </authorList>
    </citation>
    <scope>NUCLEOTIDE SEQUENCE [LARGE SCALE GENOMIC DNA]</scope>
    <source>
        <strain evidence="6">FJAT-49780</strain>
    </source>
</reference>
<dbReference type="SUPFAM" id="SSF52540">
    <property type="entry name" value="P-loop containing nucleoside triphosphate hydrolases"/>
    <property type="match status" value="1"/>
</dbReference>
<dbReference type="InterPro" id="IPR003593">
    <property type="entry name" value="AAA+_ATPase"/>
</dbReference>
<dbReference type="SMART" id="SM00382">
    <property type="entry name" value="AAA"/>
    <property type="match status" value="1"/>
</dbReference>
<dbReference type="InterPro" id="IPR017871">
    <property type="entry name" value="ABC_transporter-like_CS"/>
</dbReference>
<dbReference type="PROSITE" id="PS00211">
    <property type="entry name" value="ABC_TRANSPORTER_1"/>
    <property type="match status" value="1"/>
</dbReference>
<dbReference type="Pfam" id="PF00005">
    <property type="entry name" value="ABC_tran"/>
    <property type="match status" value="1"/>
</dbReference>
<dbReference type="InterPro" id="IPR003439">
    <property type="entry name" value="ABC_transporter-like_ATP-bd"/>
</dbReference>
<gene>
    <name evidence="5" type="ORF">KHA97_14740</name>
</gene>
<evidence type="ECO:0000256" key="3">
    <source>
        <dbReference type="ARBA" id="ARBA00022840"/>
    </source>
</evidence>
<organism evidence="5 6">
    <name type="scientific">Lederbergia citri</name>
    <dbReference type="NCBI Taxonomy" id="2833580"/>
    <lineage>
        <taxon>Bacteria</taxon>
        <taxon>Bacillati</taxon>
        <taxon>Bacillota</taxon>
        <taxon>Bacilli</taxon>
        <taxon>Bacillales</taxon>
        <taxon>Bacillaceae</taxon>
        <taxon>Lederbergia</taxon>
    </lineage>
</organism>
<comment type="caution">
    <text evidence="5">The sequence shown here is derived from an EMBL/GenBank/DDBJ whole genome shotgun (WGS) entry which is preliminary data.</text>
</comment>
<dbReference type="PANTHER" id="PTHR43423">
    <property type="entry name" value="ABC TRANSPORTER I FAMILY MEMBER 17"/>
    <property type="match status" value="1"/>
</dbReference>
<dbReference type="RefSeq" id="WP_213125460.1">
    <property type="nucleotide sequence ID" value="NZ_JAGYPG010000002.1"/>
</dbReference>
<feature type="domain" description="ABC transporter" evidence="4">
    <location>
        <begin position="2"/>
        <end position="207"/>
    </location>
</feature>
<accession>A0A942YH88</accession>
<proteinExistence type="predicted"/>
<sequence>MFRLENVKYKQILHIDHAAIPERKTTCIIGKSGSGKTTFIKLLNGLISPDAGEVYYKGKALSQLDLIKHRRRVIMLQQTPSIYDGTIKDNLQIGRSFSNLDEATDTEMKKALDCVNLHKELKSTANELSGGEKQRLALARILLLKPEVVIMDEPTSALDEETAHEMMQKILQIGKDKGQTMIMVTHSKEVVEAFAESVIEIDAGRVR</sequence>
<dbReference type="AlphaFoldDB" id="A0A942YH88"/>
<evidence type="ECO:0000313" key="6">
    <source>
        <dbReference type="Proteomes" id="UP000681414"/>
    </source>
</evidence>
<evidence type="ECO:0000256" key="1">
    <source>
        <dbReference type="ARBA" id="ARBA00022448"/>
    </source>
</evidence>
<evidence type="ECO:0000259" key="4">
    <source>
        <dbReference type="PROSITE" id="PS50893"/>
    </source>
</evidence>
<keyword evidence="3 5" id="KW-0067">ATP-binding</keyword>
<dbReference type="EMBL" id="JAGYPG010000002">
    <property type="protein sequence ID" value="MBS4196322.1"/>
    <property type="molecule type" value="Genomic_DNA"/>
</dbReference>
<protein>
    <submittedName>
        <fullName evidence="5">ATP-binding cassette domain-containing protein</fullName>
    </submittedName>
</protein>
<dbReference type="GO" id="GO:0005524">
    <property type="term" value="F:ATP binding"/>
    <property type="evidence" value="ECO:0007669"/>
    <property type="project" value="UniProtKB-KW"/>
</dbReference>
<dbReference type="Proteomes" id="UP000681414">
    <property type="component" value="Unassembled WGS sequence"/>
</dbReference>
<dbReference type="PROSITE" id="PS50893">
    <property type="entry name" value="ABC_TRANSPORTER_2"/>
    <property type="match status" value="1"/>
</dbReference>
<dbReference type="GO" id="GO:0016887">
    <property type="term" value="F:ATP hydrolysis activity"/>
    <property type="evidence" value="ECO:0007669"/>
    <property type="project" value="InterPro"/>
</dbReference>
<dbReference type="InterPro" id="IPR027417">
    <property type="entry name" value="P-loop_NTPase"/>
</dbReference>
<evidence type="ECO:0000313" key="5">
    <source>
        <dbReference type="EMBL" id="MBS4196322.1"/>
    </source>
</evidence>
<dbReference type="Gene3D" id="3.40.50.300">
    <property type="entry name" value="P-loop containing nucleotide triphosphate hydrolases"/>
    <property type="match status" value="1"/>
</dbReference>
<keyword evidence="6" id="KW-1185">Reference proteome</keyword>
<dbReference type="PANTHER" id="PTHR43423:SF1">
    <property type="entry name" value="ABC TRANSPORTER I FAMILY MEMBER 17"/>
    <property type="match status" value="1"/>
</dbReference>